<feature type="domain" description="RmlD-like substrate binding" evidence="7">
    <location>
        <begin position="5"/>
        <end position="281"/>
    </location>
</feature>
<dbReference type="PANTHER" id="PTHR10491:SF4">
    <property type="entry name" value="METHIONINE ADENOSYLTRANSFERASE 2 SUBUNIT BETA"/>
    <property type="match status" value="1"/>
</dbReference>
<dbReference type="Gene3D" id="3.40.50.720">
    <property type="entry name" value="NAD(P)-binding Rossmann-like Domain"/>
    <property type="match status" value="1"/>
</dbReference>
<dbReference type="InterPro" id="IPR005913">
    <property type="entry name" value="dTDP_dehydrorham_reduct"/>
</dbReference>
<organism evidence="8">
    <name type="scientific">Thermocrinis ruber</name>
    <dbReference type="NCBI Taxonomy" id="75906"/>
    <lineage>
        <taxon>Bacteria</taxon>
        <taxon>Pseudomonadati</taxon>
        <taxon>Aquificota</taxon>
        <taxon>Aquificia</taxon>
        <taxon>Aquificales</taxon>
        <taxon>Aquificaceae</taxon>
        <taxon>Thermocrinis</taxon>
    </lineage>
</organism>
<dbReference type="GO" id="GO:0005829">
    <property type="term" value="C:cytosol"/>
    <property type="evidence" value="ECO:0007669"/>
    <property type="project" value="TreeGrafter"/>
</dbReference>
<dbReference type="AlphaFoldDB" id="A0A7C5X2K0"/>
<dbReference type="Pfam" id="PF04321">
    <property type="entry name" value="RmlD_sub_bind"/>
    <property type="match status" value="1"/>
</dbReference>
<gene>
    <name evidence="8" type="primary">rfbD</name>
    <name evidence="8" type="ORF">ENN04_00640</name>
</gene>
<comment type="caution">
    <text evidence="8">The sequence shown here is derived from an EMBL/GenBank/DDBJ whole genome shotgun (WGS) entry which is preliminary data.</text>
</comment>
<name>A0A7C5X2K0_9AQUI</name>
<dbReference type="EMBL" id="DSAC01000008">
    <property type="protein sequence ID" value="HHO73136.1"/>
    <property type="molecule type" value="Genomic_DNA"/>
</dbReference>
<evidence type="ECO:0000313" key="8">
    <source>
        <dbReference type="EMBL" id="HHO73136.1"/>
    </source>
</evidence>
<dbReference type="EC" id="1.1.1.133" evidence="3 6"/>
<dbReference type="PANTHER" id="PTHR10491">
    <property type="entry name" value="DTDP-4-DEHYDRORHAMNOSE REDUCTASE"/>
    <property type="match status" value="1"/>
</dbReference>
<proteinExistence type="inferred from homology"/>
<evidence type="ECO:0000256" key="6">
    <source>
        <dbReference type="RuleBase" id="RU364082"/>
    </source>
</evidence>
<comment type="similarity">
    <text evidence="2 6">Belongs to the dTDP-4-dehydrorhamnose reductase family.</text>
</comment>
<dbReference type="CDD" id="cd05254">
    <property type="entry name" value="dTDP_HR_like_SDR_e"/>
    <property type="match status" value="1"/>
</dbReference>
<evidence type="ECO:0000256" key="2">
    <source>
        <dbReference type="ARBA" id="ARBA00010944"/>
    </source>
</evidence>
<protein>
    <recommendedName>
        <fullName evidence="4 6">dTDP-4-dehydrorhamnose reductase</fullName>
        <ecNumber evidence="3 6">1.1.1.133</ecNumber>
    </recommendedName>
</protein>
<evidence type="ECO:0000256" key="1">
    <source>
        <dbReference type="ARBA" id="ARBA00004781"/>
    </source>
</evidence>
<dbReference type="GO" id="GO:0019305">
    <property type="term" value="P:dTDP-rhamnose biosynthetic process"/>
    <property type="evidence" value="ECO:0007669"/>
    <property type="project" value="UniProtKB-UniPathway"/>
</dbReference>
<accession>A0A7C5X2K0</accession>
<comment type="pathway">
    <text evidence="1 6">Carbohydrate biosynthesis; dTDP-L-rhamnose biosynthesis.</text>
</comment>
<reference evidence="8" key="1">
    <citation type="journal article" date="2020" name="mSystems">
        <title>Genome- and Community-Level Interaction Insights into Carbon Utilization and Element Cycling Functions of Hydrothermarchaeota in Hydrothermal Sediment.</title>
        <authorList>
            <person name="Zhou Z."/>
            <person name="Liu Y."/>
            <person name="Xu W."/>
            <person name="Pan J."/>
            <person name="Luo Z.H."/>
            <person name="Li M."/>
        </authorList>
    </citation>
    <scope>NUCLEOTIDE SEQUENCE [LARGE SCALE GENOMIC DNA]</scope>
    <source>
        <strain evidence="8">SpSt-114</strain>
    </source>
</reference>
<evidence type="ECO:0000259" key="7">
    <source>
        <dbReference type="Pfam" id="PF04321"/>
    </source>
</evidence>
<dbReference type="InterPro" id="IPR029903">
    <property type="entry name" value="RmlD-like-bd"/>
</dbReference>
<comment type="catalytic activity">
    <reaction evidence="5">
        <text>dTDP-beta-L-rhamnose + NADP(+) = dTDP-4-dehydro-beta-L-rhamnose + NADPH + H(+)</text>
        <dbReference type="Rhea" id="RHEA:21796"/>
        <dbReference type="ChEBI" id="CHEBI:15378"/>
        <dbReference type="ChEBI" id="CHEBI:57510"/>
        <dbReference type="ChEBI" id="CHEBI:57783"/>
        <dbReference type="ChEBI" id="CHEBI:58349"/>
        <dbReference type="ChEBI" id="CHEBI:62830"/>
        <dbReference type="EC" id="1.1.1.133"/>
    </reaction>
</comment>
<keyword evidence="6 8" id="KW-0560">Oxidoreductase</keyword>
<evidence type="ECO:0000256" key="3">
    <source>
        <dbReference type="ARBA" id="ARBA00012929"/>
    </source>
</evidence>
<evidence type="ECO:0000256" key="4">
    <source>
        <dbReference type="ARBA" id="ARBA00017099"/>
    </source>
</evidence>
<dbReference type="GO" id="GO:0008831">
    <property type="term" value="F:dTDP-4-dehydrorhamnose reductase activity"/>
    <property type="evidence" value="ECO:0007669"/>
    <property type="project" value="UniProtKB-EC"/>
</dbReference>
<evidence type="ECO:0000256" key="5">
    <source>
        <dbReference type="ARBA" id="ARBA00048200"/>
    </source>
</evidence>
<keyword evidence="6" id="KW-0521">NADP</keyword>
<dbReference type="SUPFAM" id="SSF51735">
    <property type="entry name" value="NAD(P)-binding Rossmann-fold domains"/>
    <property type="match status" value="1"/>
</dbReference>
<dbReference type="UniPathway" id="UPA00124"/>
<dbReference type="InterPro" id="IPR036291">
    <property type="entry name" value="NAD(P)-bd_dom_sf"/>
</dbReference>
<comment type="function">
    <text evidence="6">Catalyzes the reduction of dTDP-6-deoxy-L-lyxo-4-hexulose to yield dTDP-L-rhamnose.</text>
</comment>
<sequence>MKRLKFLITGAKGQLAKEFVKELTNRGLEFTALTKEELDISDTDKVFKVIKGIKPDIVINCAAYNLVDKAESSPTEAIAVNTLGVANLAFACVDIKATLVHYSTDYVFDGTKVGFYTEEDQPNPLNEYGKSKLFGEFFIQKVLENHLIFRVSWVYGEGRQNFIYKLLQWAKEREVLQIAFNEVSVPTYTGFIVEKTLKALEKGLTGLYHLVPRGYASRYEWAKLTLKLFRIEKVLIPVEKEIFNLPAKRPNFSAMSCEKVEKALGKEFEEWDEIYSKVYSKYVSIN</sequence>
<dbReference type="Gene3D" id="3.90.25.10">
    <property type="entry name" value="UDP-galactose 4-epimerase, domain 1"/>
    <property type="match status" value="1"/>
</dbReference>
<dbReference type="NCBIfam" id="TIGR01214">
    <property type="entry name" value="rmlD"/>
    <property type="match status" value="1"/>
</dbReference>